<dbReference type="Pfam" id="PF20241">
    <property type="entry name" value="DUF6598"/>
    <property type="match status" value="1"/>
</dbReference>
<feature type="domain" description="DUF6598" evidence="1">
    <location>
        <begin position="108"/>
        <end position="248"/>
    </location>
</feature>
<keyword evidence="3" id="KW-1185">Reference proteome</keyword>
<dbReference type="Proteomes" id="UP000015105">
    <property type="component" value="Chromosome 5D"/>
</dbReference>
<reference evidence="3" key="2">
    <citation type="journal article" date="2017" name="Nat. Plants">
        <title>The Aegilops tauschii genome reveals multiple impacts of transposons.</title>
        <authorList>
            <person name="Zhao G."/>
            <person name="Zou C."/>
            <person name="Li K."/>
            <person name="Wang K."/>
            <person name="Li T."/>
            <person name="Gao L."/>
            <person name="Zhang X."/>
            <person name="Wang H."/>
            <person name="Yang Z."/>
            <person name="Liu X."/>
            <person name="Jiang W."/>
            <person name="Mao L."/>
            <person name="Kong X."/>
            <person name="Jiao Y."/>
            <person name="Jia J."/>
        </authorList>
    </citation>
    <scope>NUCLEOTIDE SEQUENCE [LARGE SCALE GENOMIC DNA]</scope>
    <source>
        <strain evidence="3">cv. AL8/78</strain>
    </source>
</reference>
<dbReference type="InterPro" id="IPR046533">
    <property type="entry name" value="DUF6598"/>
</dbReference>
<dbReference type="AlphaFoldDB" id="A0A453L7P2"/>
<name>A0A453L7P2_AEGTS</name>
<evidence type="ECO:0000313" key="3">
    <source>
        <dbReference type="Proteomes" id="UP000015105"/>
    </source>
</evidence>
<reference evidence="2" key="5">
    <citation type="journal article" date="2021" name="G3 (Bethesda)">
        <title>Aegilops tauschii genome assembly Aet v5.0 features greater sequence contiguity and improved annotation.</title>
        <authorList>
            <person name="Wang L."/>
            <person name="Zhu T."/>
            <person name="Rodriguez J.C."/>
            <person name="Deal K.R."/>
            <person name="Dubcovsky J."/>
            <person name="McGuire P.E."/>
            <person name="Lux T."/>
            <person name="Spannagl M."/>
            <person name="Mayer K.F.X."/>
            <person name="Baldrich P."/>
            <person name="Meyers B.C."/>
            <person name="Huo N."/>
            <person name="Gu Y.Q."/>
            <person name="Zhou H."/>
            <person name="Devos K.M."/>
            <person name="Bennetzen J.L."/>
            <person name="Unver T."/>
            <person name="Budak H."/>
            <person name="Gulick P.J."/>
            <person name="Galiba G."/>
            <person name="Kalapos B."/>
            <person name="Nelson D.R."/>
            <person name="Li P."/>
            <person name="You F.M."/>
            <person name="Luo M.C."/>
            <person name="Dvorak J."/>
        </authorList>
    </citation>
    <scope>NUCLEOTIDE SEQUENCE [LARGE SCALE GENOMIC DNA]</scope>
    <source>
        <strain evidence="2">cv. AL8/78</strain>
    </source>
</reference>
<dbReference type="PANTHER" id="PTHR33065">
    <property type="entry name" value="OS07G0486400 PROTEIN"/>
    <property type="match status" value="1"/>
</dbReference>
<accession>A0A453L7P2</accession>
<dbReference type="PANTHER" id="PTHR33065:SF207">
    <property type="entry name" value="DUF6598 DOMAIN-CONTAINING PROTEIN"/>
    <property type="match status" value="1"/>
</dbReference>
<dbReference type="Gramene" id="AET5Gv20660700.8">
    <property type="protein sequence ID" value="AET5Gv20660700.8"/>
    <property type="gene ID" value="AET5Gv20660700"/>
</dbReference>
<dbReference type="EnsemblPlants" id="AET5Gv20660700.8">
    <property type="protein sequence ID" value="AET5Gv20660700.8"/>
    <property type="gene ID" value="AET5Gv20660700"/>
</dbReference>
<reference evidence="2" key="3">
    <citation type="journal article" date="2017" name="Nature">
        <title>Genome sequence of the progenitor of the wheat D genome Aegilops tauschii.</title>
        <authorList>
            <person name="Luo M.C."/>
            <person name="Gu Y.Q."/>
            <person name="Puiu D."/>
            <person name="Wang H."/>
            <person name="Twardziok S.O."/>
            <person name="Deal K.R."/>
            <person name="Huo N."/>
            <person name="Zhu T."/>
            <person name="Wang L."/>
            <person name="Wang Y."/>
            <person name="McGuire P.E."/>
            <person name="Liu S."/>
            <person name="Long H."/>
            <person name="Ramasamy R.K."/>
            <person name="Rodriguez J.C."/>
            <person name="Van S.L."/>
            <person name="Yuan L."/>
            <person name="Wang Z."/>
            <person name="Xia Z."/>
            <person name="Xiao L."/>
            <person name="Anderson O.D."/>
            <person name="Ouyang S."/>
            <person name="Liang Y."/>
            <person name="Zimin A.V."/>
            <person name="Pertea G."/>
            <person name="Qi P."/>
            <person name="Bennetzen J.L."/>
            <person name="Dai X."/>
            <person name="Dawson M.W."/>
            <person name="Muller H.G."/>
            <person name="Kugler K."/>
            <person name="Rivarola-Duarte L."/>
            <person name="Spannagl M."/>
            <person name="Mayer K.F.X."/>
            <person name="Lu F.H."/>
            <person name="Bevan M.W."/>
            <person name="Leroy P."/>
            <person name="Li P."/>
            <person name="You F.M."/>
            <person name="Sun Q."/>
            <person name="Liu Z."/>
            <person name="Lyons E."/>
            <person name="Wicker T."/>
            <person name="Salzberg S.L."/>
            <person name="Devos K.M."/>
            <person name="Dvorak J."/>
        </authorList>
    </citation>
    <scope>NUCLEOTIDE SEQUENCE [LARGE SCALE GENOMIC DNA]</scope>
    <source>
        <strain evidence="2">cv. AL8/78</strain>
    </source>
</reference>
<sequence length="251" mass="28557">MVIFYTYSIVALADYPRVVDKQEELPCSETPCSMQELELEEKALHALDIVRCQEFTGYDPKVNAYTRTRFDIFNLAFFDLDKESDFCRGPRLNMIPSPIRDSIVGSCVNVITLKVKESEVGFPIKVFGTVVARDQVDYRCVYLFRRERGDPQLITSADGKLTLMDPCRGLVPEDRIYFEMDLKIVRDGGEVEDFSKGVIVFNRARLPNDKQTMGVSLNSYLSRVEVRCAYVVYPIEATIEVNILKGPCSVS</sequence>
<organism evidence="2 3">
    <name type="scientific">Aegilops tauschii subsp. strangulata</name>
    <name type="common">Goatgrass</name>
    <dbReference type="NCBI Taxonomy" id="200361"/>
    <lineage>
        <taxon>Eukaryota</taxon>
        <taxon>Viridiplantae</taxon>
        <taxon>Streptophyta</taxon>
        <taxon>Embryophyta</taxon>
        <taxon>Tracheophyta</taxon>
        <taxon>Spermatophyta</taxon>
        <taxon>Magnoliopsida</taxon>
        <taxon>Liliopsida</taxon>
        <taxon>Poales</taxon>
        <taxon>Poaceae</taxon>
        <taxon>BOP clade</taxon>
        <taxon>Pooideae</taxon>
        <taxon>Triticodae</taxon>
        <taxon>Triticeae</taxon>
        <taxon>Triticinae</taxon>
        <taxon>Aegilops</taxon>
    </lineage>
</organism>
<reference evidence="2" key="4">
    <citation type="submission" date="2019-03" db="UniProtKB">
        <authorList>
            <consortium name="EnsemblPlants"/>
        </authorList>
    </citation>
    <scope>IDENTIFICATION</scope>
</reference>
<evidence type="ECO:0000259" key="1">
    <source>
        <dbReference type="Pfam" id="PF20241"/>
    </source>
</evidence>
<proteinExistence type="predicted"/>
<reference evidence="3" key="1">
    <citation type="journal article" date="2014" name="Science">
        <title>Ancient hybridizations among the ancestral genomes of bread wheat.</title>
        <authorList>
            <consortium name="International Wheat Genome Sequencing Consortium,"/>
            <person name="Marcussen T."/>
            <person name="Sandve S.R."/>
            <person name="Heier L."/>
            <person name="Spannagl M."/>
            <person name="Pfeifer M."/>
            <person name="Jakobsen K.S."/>
            <person name="Wulff B.B."/>
            <person name="Steuernagel B."/>
            <person name="Mayer K.F."/>
            <person name="Olsen O.A."/>
        </authorList>
    </citation>
    <scope>NUCLEOTIDE SEQUENCE [LARGE SCALE GENOMIC DNA]</scope>
    <source>
        <strain evidence="3">cv. AL8/78</strain>
    </source>
</reference>
<evidence type="ECO:0000313" key="2">
    <source>
        <dbReference type="EnsemblPlants" id="AET5Gv20660700.8"/>
    </source>
</evidence>
<protein>
    <recommendedName>
        <fullName evidence="1">DUF6598 domain-containing protein</fullName>
    </recommendedName>
</protein>